<dbReference type="Proteomes" id="UP000237347">
    <property type="component" value="Unassembled WGS sequence"/>
</dbReference>
<gene>
    <name evidence="1" type="ORF">CFP56_039893</name>
</gene>
<keyword evidence="2" id="KW-1185">Reference proteome</keyword>
<comment type="caution">
    <text evidence="1">The sequence shown here is derived from an EMBL/GenBank/DDBJ whole genome shotgun (WGS) entry which is preliminary data.</text>
</comment>
<protein>
    <submittedName>
        <fullName evidence="1">Uncharacterized protein</fullName>
    </submittedName>
</protein>
<evidence type="ECO:0000313" key="1">
    <source>
        <dbReference type="EMBL" id="KAK7819693.1"/>
    </source>
</evidence>
<dbReference type="EMBL" id="PKMF04000769">
    <property type="protein sequence ID" value="KAK7819693.1"/>
    <property type="molecule type" value="Genomic_DNA"/>
</dbReference>
<proteinExistence type="predicted"/>
<organism evidence="1 2">
    <name type="scientific">Quercus suber</name>
    <name type="common">Cork oak</name>
    <dbReference type="NCBI Taxonomy" id="58331"/>
    <lineage>
        <taxon>Eukaryota</taxon>
        <taxon>Viridiplantae</taxon>
        <taxon>Streptophyta</taxon>
        <taxon>Embryophyta</taxon>
        <taxon>Tracheophyta</taxon>
        <taxon>Spermatophyta</taxon>
        <taxon>Magnoliopsida</taxon>
        <taxon>eudicotyledons</taxon>
        <taxon>Gunneridae</taxon>
        <taxon>Pentapetalae</taxon>
        <taxon>rosids</taxon>
        <taxon>fabids</taxon>
        <taxon>Fagales</taxon>
        <taxon>Fagaceae</taxon>
        <taxon>Quercus</taxon>
    </lineage>
</organism>
<reference evidence="1 2" key="1">
    <citation type="journal article" date="2018" name="Sci. Data">
        <title>The draft genome sequence of cork oak.</title>
        <authorList>
            <person name="Ramos A.M."/>
            <person name="Usie A."/>
            <person name="Barbosa P."/>
            <person name="Barros P.M."/>
            <person name="Capote T."/>
            <person name="Chaves I."/>
            <person name="Simoes F."/>
            <person name="Abreu I."/>
            <person name="Carrasquinho I."/>
            <person name="Faro C."/>
            <person name="Guimaraes J.B."/>
            <person name="Mendonca D."/>
            <person name="Nobrega F."/>
            <person name="Rodrigues L."/>
            <person name="Saibo N.J.M."/>
            <person name="Varela M.C."/>
            <person name="Egas C."/>
            <person name="Matos J."/>
            <person name="Miguel C.M."/>
            <person name="Oliveira M.M."/>
            <person name="Ricardo C.P."/>
            <person name="Goncalves S."/>
        </authorList>
    </citation>
    <scope>NUCLEOTIDE SEQUENCE [LARGE SCALE GENOMIC DNA]</scope>
    <source>
        <strain evidence="2">cv. HL8</strain>
    </source>
</reference>
<accession>A0AAW0IYW5</accession>
<name>A0AAW0IYW5_QUESU</name>
<evidence type="ECO:0000313" key="2">
    <source>
        <dbReference type="Proteomes" id="UP000237347"/>
    </source>
</evidence>
<dbReference type="AlphaFoldDB" id="A0AAW0IYW5"/>
<sequence>MKFSGNTFTPRSMAQVLEGGVWCDICQGFQQYCGVEPCGLNSYCTLGDDHYQSANCIQGYAYLD</sequence>